<proteinExistence type="predicted"/>
<evidence type="ECO:0000259" key="1">
    <source>
        <dbReference type="Pfam" id="PF20170"/>
    </source>
</evidence>
<dbReference type="Gene3D" id="3.10.20.90">
    <property type="entry name" value="Phosphatidylinositol 3-kinase Catalytic Subunit, Chain A, domain 1"/>
    <property type="match status" value="1"/>
</dbReference>
<feature type="domain" description="Plexin cytoplasmic RhoGTPase-binding" evidence="1">
    <location>
        <begin position="85"/>
        <end position="144"/>
    </location>
</feature>
<evidence type="ECO:0000313" key="3">
    <source>
        <dbReference type="Proteomes" id="UP001152320"/>
    </source>
</evidence>
<reference evidence="2" key="1">
    <citation type="submission" date="2021-10" db="EMBL/GenBank/DDBJ databases">
        <title>Tropical sea cucumber genome reveals ecological adaptation and Cuvierian tubules defense mechanism.</title>
        <authorList>
            <person name="Chen T."/>
        </authorList>
    </citation>
    <scope>NUCLEOTIDE SEQUENCE</scope>
    <source>
        <strain evidence="2">Nanhai2018</strain>
        <tissue evidence="2">Muscle</tissue>
    </source>
</reference>
<dbReference type="Proteomes" id="UP001152320">
    <property type="component" value="Chromosome 2"/>
</dbReference>
<dbReference type="Pfam" id="PF20170">
    <property type="entry name" value="Plexin_RBD"/>
    <property type="match status" value="1"/>
</dbReference>
<dbReference type="InterPro" id="IPR046800">
    <property type="entry name" value="Plexin_RBD"/>
</dbReference>
<sequence>MEQDCWIKTPLLLQCLAPSFKEFSSFKEPHQDHMDVRKNIVVGFRMDGVTALSNWSLINGVIFQYFEDPNYFPFENDEQVFQQESRDFIEIKVLNVIFRNISTKMVELSFLSVDSITQVKAKILDYFSQGQPTQMRYSPDDFDLGR</sequence>
<name>A0A9Q1CKL4_HOLLE</name>
<dbReference type="AlphaFoldDB" id="A0A9Q1CKL4"/>
<organism evidence="2 3">
    <name type="scientific">Holothuria leucospilota</name>
    <name type="common">Black long sea cucumber</name>
    <name type="synonym">Mertensiothuria leucospilota</name>
    <dbReference type="NCBI Taxonomy" id="206669"/>
    <lineage>
        <taxon>Eukaryota</taxon>
        <taxon>Metazoa</taxon>
        <taxon>Echinodermata</taxon>
        <taxon>Eleutherozoa</taxon>
        <taxon>Echinozoa</taxon>
        <taxon>Holothuroidea</taxon>
        <taxon>Aspidochirotacea</taxon>
        <taxon>Aspidochirotida</taxon>
        <taxon>Holothuriidae</taxon>
        <taxon>Holothuria</taxon>
    </lineage>
</organism>
<gene>
    <name evidence="2" type="ORF">HOLleu_05096</name>
</gene>
<protein>
    <recommendedName>
        <fullName evidence="1">Plexin cytoplasmic RhoGTPase-binding domain-containing protein</fullName>
    </recommendedName>
</protein>
<accession>A0A9Q1CKL4</accession>
<dbReference type="GO" id="GO:0017154">
    <property type="term" value="F:semaphorin receptor activity"/>
    <property type="evidence" value="ECO:0007669"/>
    <property type="project" value="InterPro"/>
</dbReference>
<keyword evidence="3" id="KW-1185">Reference proteome</keyword>
<evidence type="ECO:0000313" key="2">
    <source>
        <dbReference type="EMBL" id="KAJ8046430.1"/>
    </source>
</evidence>
<dbReference type="EMBL" id="JAIZAY010000002">
    <property type="protein sequence ID" value="KAJ8046430.1"/>
    <property type="molecule type" value="Genomic_DNA"/>
</dbReference>
<comment type="caution">
    <text evidence="2">The sequence shown here is derived from an EMBL/GenBank/DDBJ whole genome shotgun (WGS) entry which is preliminary data.</text>
</comment>